<feature type="region of interest" description="Disordered" evidence="1">
    <location>
        <begin position="1"/>
        <end position="31"/>
    </location>
</feature>
<reference evidence="3" key="1">
    <citation type="journal article" date="2021" name="G3 (Bethesda)">
        <title>Chromosome assembled and annotated genome sequence of Aspergillus flavus NRRL 3357.</title>
        <authorList>
            <person name="Skerker J.M."/>
            <person name="Pianalto K.M."/>
            <person name="Mondo S.J."/>
            <person name="Yang K."/>
            <person name="Arkin A.P."/>
            <person name="Keller N.P."/>
            <person name="Grigoriev I.V."/>
            <person name="Louise Glass N.L."/>
        </authorList>
    </citation>
    <scope>NUCLEOTIDE SEQUENCE [LARGE SCALE GENOMIC DNA]</scope>
    <source>
        <strain evidence="3">ATCC 200026 / FGSC A1120 / IAM 13836 / NRRL 3357 / JCM 12722 / SRRC 167</strain>
    </source>
</reference>
<name>A0A7U2MQA7_ASPFN</name>
<gene>
    <name evidence="2" type="ORF">F9C07_850</name>
</gene>
<accession>A0A7U2MQA7</accession>
<evidence type="ECO:0000256" key="1">
    <source>
        <dbReference type="SAM" id="MobiDB-lite"/>
    </source>
</evidence>
<dbReference type="VEuPathDB" id="FungiDB:F9C07_850"/>
<proteinExistence type="predicted"/>
<dbReference type="EMBL" id="CP044619">
    <property type="protein sequence ID" value="QRD87870.1"/>
    <property type="molecule type" value="Genomic_DNA"/>
</dbReference>
<sequence>MSPPLCTPVRSRGLGLGDPEESPKGDGSMKRRFLPLRPTLLFGSLEPWRKKMEIELLAGFLVRVSAPVQ</sequence>
<evidence type="ECO:0000313" key="2">
    <source>
        <dbReference type="EMBL" id="QRD87870.1"/>
    </source>
</evidence>
<keyword evidence="3" id="KW-1185">Reference proteome</keyword>
<evidence type="ECO:0000313" key="3">
    <source>
        <dbReference type="Proteomes" id="UP000596276"/>
    </source>
</evidence>
<dbReference type="AlphaFoldDB" id="A0A7U2MQA7"/>
<protein>
    <submittedName>
        <fullName evidence="2">Uncharacterized protein</fullName>
    </submittedName>
</protein>
<dbReference type="Proteomes" id="UP000596276">
    <property type="component" value="Chromosome 1"/>
</dbReference>
<organism evidence="2 3">
    <name type="scientific">Aspergillus flavus (strain ATCC 200026 / FGSC A1120 / IAM 13836 / NRRL 3357 / JCM 12722 / SRRC 167)</name>
    <dbReference type="NCBI Taxonomy" id="332952"/>
    <lineage>
        <taxon>Eukaryota</taxon>
        <taxon>Fungi</taxon>
        <taxon>Dikarya</taxon>
        <taxon>Ascomycota</taxon>
        <taxon>Pezizomycotina</taxon>
        <taxon>Eurotiomycetes</taxon>
        <taxon>Eurotiomycetidae</taxon>
        <taxon>Eurotiales</taxon>
        <taxon>Aspergillaceae</taxon>
        <taxon>Aspergillus</taxon>
        <taxon>Aspergillus subgen. Circumdati</taxon>
    </lineage>
</organism>